<name>A0A242CCU0_9ENTE</name>
<dbReference type="EMBL" id="NGLE01000003">
    <property type="protein sequence ID" value="OTO08074.1"/>
    <property type="molecule type" value="Genomic_DNA"/>
</dbReference>
<reference evidence="4" key="1">
    <citation type="submission" date="2017-05" db="EMBL/GenBank/DDBJ databases">
        <title>The Genome Sequence of Enterococcus sp. 4G2_DIV0659.</title>
        <authorList>
            <consortium name="The Broad Institute Genomics Platform"/>
            <consortium name="The Broad Institute Genomic Center for Infectious Diseases"/>
            <person name="Earl A."/>
            <person name="Manson A."/>
            <person name="Schwartman J."/>
            <person name="Gilmore M."/>
            <person name="Abouelleil A."/>
            <person name="Cao P."/>
            <person name="Chapman S."/>
            <person name="Cusick C."/>
            <person name="Shea T."/>
            <person name="Young S."/>
            <person name="Neafsey D."/>
            <person name="Nusbaum C."/>
            <person name="Birren B."/>
        </authorList>
    </citation>
    <scope>NUCLEOTIDE SEQUENCE [LARGE SCALE GENOMIC DNA]</scope>
    <source>
        <strain evidence="4">4G2_DIV0659</strain>
    </source>
</reference>
<reference evidence="3 5" key="2">
    <citation type="submission" date="2018-07" db="EMBL/GenBank/DDBJ databases">
        <title>The Genome Sequence of Enterococcus sp. DIV0659b.</title>
        <authorList>
            <consortium name="The Broad Institute Genomics Platform"/>
            <consortium name="The Broad Institute Genomic Center for Infectious Diseases"/>
            <person name="Earl A."/>
            <person name="Manson A."/>
            <person name="Schwartman J."/>
            <person name="Gilmore M."/>
            <person name="Abouelleil A."/>
            <person name="Cao P."/>
            <person name="Chapman S."/>
            <person name="Cusick C."/>
            <person name="Shea T."/>
            <person name="Young S."/>
            <person name="Neafsey D."/>
            <person name="Nusbaum C."/>
            <person name="Birren B."/>
        </authorList>
    </citation>
    <scope>NUCLEOTIDE SEQUENCE [LARGE SCALE GENOMIC DNA]</scope>
    <source>
        <strain evidence="3 5">4G2_DIV0659</strain>
    </source>
</reference>
<dbReference type="OrthoDB" id="2194859at2"/>
<protein>
    <recommendedName>
        <fullName evidence="2">WxL domain-containing protein</fullName>
    </recommendedName>
</protein>
<dbReference type="Pfam" id="PF13731">
    <property type="entry name" value="WxL"/>
    <property type="match status" value="1"/>
</dbReference>
<feature type="domain" description="WxL" evidence="2">
    <location>
        <begin position="36"/>
        <end position="262"/>
    </location>
</feature>
<evidence type="ECO:0000313" key="4">
    <source>
        <dbReference type="EMBL" id="OTO08074.1"/>
    </source>
</evidence>
<dbReference type="STRING" id="1834181.A5880_002344"/>
<proteinExistence type="predicted"/>
<accession>A0A242CCU0</accession>
<comment type="caution">
    <text evidence="4">The sequence shown here is derived from an EMBL/GenBank/DDBJ whole genome shotgun (WGS) entry which is preliminary data.</text>
</comment>
<gene>
    <name evidence="3" type="ORF">A5880_001090</name>
    <name evidence="4" type="ORF">A5880_002344</name>
</gene>
<keyword evidence="1" id="KW-0732">Signal</keyword>
<sequence length="263" mass="27946">MKNTHKLLGAALLAAVGVSVAIPNTTKAAPDSKTGDGYIEFTRDGSGGTTITKPGDTSSIITNITGVENKLFGVLAITPLDFKSHKILSDGSGRTYPVKPFHANPGTTDPNKYPEFQQANFVKYRDDRSTLDHKYKLSGKITTNFTTTLANGTDTAELNGAEITFSDMSLKSIADPALRPAASALKAGPHVLKAKNGTVEANSVDFVVNDDPKKGRGDYELVFGDAAVANSAENAVKLSVPKETEIMHGKYKAVITWTLSDTI</sequence>
<dbReference type="InterPro" id="IPR027994">
    <property type="entry name" value="WxL_dom"/>
</dbReference>
<dbReference type="RefSeq" id="WP_086331214.1">
    <property type="nucleotide sequence ID" value="NZ_NGLE02000001.1"/>
</dbReference>
<dbReference type="AlphaFoldDB" id="A0A242CCU0"/>
<feature type="signal peptide" evidence="1">
    <location>
        <begin position="1"/>
        <end position="21"/>
    </location>
</feature>
<evidence type="ECO:0000259" key="2">
    <source>
        <dbReference type="Pfam" id="PF13731"/>
    </source>
</evidence>
<keyword evidence="5" id="KW-1185">Reference proteome</keyword>
<feature type="chain" id="PRO_5039485426" description="WxL domain-containing protein" evidence="1">
    <location>
        <begin position="22"/>
        <end position="263"/>
    </location>
</feature>
<evidence type="ECO:0000256" key="1">
    <source>
        <dbReference type="SAM" id="SignalP"/>
    </source>
</evidence>
<organism evidence="4">
    <name type="scientific">Candidatus Enterococcus mansonii</name>
    <dbReference type="NCBI Taxonomy" id="1834181"/>
    <lineage>
        <taxon>Bacteria</taxon>
        <taxon>Bacillati</taxon>
        <taxon>Bacillota</taxon>
        <taxon>Bacilli</taxon>
        <taxon>Lactobacillales</taxon>
        <taxon>Enterococcaceae</taxon>
        <taxon>Enterococcus</taxon>
    </lineage>
</organism>
<evidence type="ECO:0000313" key="5">
    <source>
        <dbReference type="Proteomes" id="UP000195139"/>
    </source>
</evidence>
<dbReference type="Proteomes" id="UP000195139">
    <property type="component" value="Unassembled WGS sequence"/>
</dbReference>
<dbReference type="EMBL" id="NGLE02000001">
    <property type="protein sequence ID" value="MEI5993543.1"/>
    <property type="molecule type" value="Genomic_DNA"/>
</dbReference>
<evidence type="ECO:0000313" key="3">
    <source>
        <dbReference type="EMBL" id="MEI5993543.1"/>
    </source>
</evidence>